<reference evidence="2" key="1">
    <citation type="journal article" date="2019" name="Int. J. Syst. Evol. Microbiol.">
        <title>The Global Catalogue of Microorganisms (GCM) 10K type strain sequencing project: providing services to taxonomists for standard genome sequencing and annotation.</title>
        <authorList>
            <consortium name="The Broad Institute Genomics Platform"/>
            <consortium name="The Broad Institute Genome Sequencing Center for Infectious Disease"/>
            <person name="Wu L."/>
            <person name="Ma J."/>
        </authorList>
    </citation>
    <scope>NUCLEOTIDE SEQUENCE [LARGE SCALE GENOMIC DNA]</scope>
    <source>
        <strain evidence="2">KCTC 42986</strain>
    </source>
</reference>
<sequence>MNSAEKIQAAYKFGYVAAQENRSRAPAMDKNCMSLIETSVIGSSIDLLKAFNSGYQDRYDEEAEAALVA</sequence>
<dbReference type="RefSeq" id="WP_390329551.1">
    <property type="nucleotide sequence ID" value="NZ_JBHRTP010000091.1"/>
</dbReference>
<keyword evidence="2" id="KW-1185">Reference proteome</keyword>
<evidence type="ECO:0000313" key="2">
    <source>
        <dbReference type="Proteomes" id="UP001595530"/>
    </source>
</evidence>
<name>A0ABV7F6Z0_9BURK</name>
<protein>
    <submittedName>
        <fullName evidence="1">Uncharacterized protein</fullName>
    </submittedName>
</protein>
<comment type="caution">
    <text evidence="1">The sequence shown here is derived from an EMBL/GenBank/DDBJ whole genome shotgun (WGS) entry which is preliminary data.</text>
</comment>
<dbReference type="EMBL" id="JBHRTP010000091">
    <property type="protein sequence ID" value="MFC3110873.1"/>
    <property type="molecule type" value="Genomic_DNA"/>
</dbReference>
<organism evidence="1 2">
    <name type="scientific">Undibacterium arcticum</name>
    <dbReference type="NCBI Taxonomy" id="1762892"/>
    <lineage>
        <taxon>Bacteria</taxon>
        <taxon>Pseudomonadati</taxon>
        <taxon>Pseudomonadota</taxon>
        <taxon>Betaproteobacteria</taxon>
        <taxon>Burkholderiales</taxon>
        <taxon>Oxalobacteraceae</taxon>
        <taxon>Undibacterium</taxon>
    </lineage>
</organism>
<accession>A0ABV7F6Z0</accession>
<gene>
    <name evidence="1" type="ORF">ACFOFO_23455</name>
</gene>
<dbReference type="Proteomes" id="UP001595530">
    <property type="component" value="Unassembled WGS sequence"/>
</dbReference>
<evidence type="ECO:0000313" key="1">
    <source>
        <dbReference type="EMBL" id="MFC3110873.1"/>
    </source>
</evidence>
<proteinExistence type="predicted"/>